<accession>A0ABN8ZPR3</accession>
<evidence type="ECO:0000313" key="3">
    <source>
        <dbReference type="Proteomes" id="UP001176941"/>
    </source>
</evidence>
<evidence type="ECO:0000313" key="2">
    <source>
        <dbReference type="EMBL" id="CAI9175513.1"/>
    </source>
</evidence>
<proteinExistence type="predicted"/>
<protein>
    <submittedName>
        <fullName evidence="2">Uncharacterized protein</fullName>
    </submittedName>
</protein>
<evidence type="ECO:0000256" key="1">
    <source>
        <dbReference type="SAM" id="MobiDB-lite"/>
    </source>
</evidence>
<name>A0ABN8ZPR3_RANTA</name>
<dbReference type="EMBL" id="OX459941">
    <property type="protein sequence ID" value="CAI9175513.1"/>
    <property type="molecule type" value="Genomic_DNA"/>
</dbReference>
<gene>
    <name evidence="2" type="ORF">MRATA1EN1_LOCUS24475</name>
</gene>
<feature type="region of interest" description="Disordered" evidence="1">
    <location>
        <begin position="29"/>
        <end position="54"/>
    </location>
</feature>
<sequence length="115" mass="12078">MPATDPGAGAGCSVSQLCYCLQAGARLPPSRGPVSGAGCQRATRTTLGRDSELPRGPYAVSSWKVLIASEPCIAMLISYFKATPSIQCSNKRTPGTYFTALSRNPDLVLIASKNK</sequence>
<reference evidence="2" key="1">
    <citation type="submission" date="2023-04" db="EMBL/GenBank/DDBJ databases">
        <authorList>
            <consortium name="ELIXIR-Norway"/>
        </authorList>
    </citation>
    <scope>NUCLEOTIDE SEQUENCE [LARGE SCALE GENOMIC DNA]</scope>
</reference>
<keyword evidence="3" id="KW-1185">Reference proteome</keyword>
<dbReference type="Proteomes" id="UP001176941">
    <property type="component" value="Chromosome 5"/>
</dbReference>
<organism evidence="2 3">
    <name type="scientific">Rangifer tarandus platyrhynchus</name>
    <name type="common">Svalbard reindeer</name>
    <dbReference type="NCBI Taxonomy" id="3082113"/>
    <lineage>
        <taxon>Eukaryota</taxon>
        <taxon>Metazoa</taxon>
        <taxon>Chordata</taxon>
        <taxon>Craniata</taxon>
        <taxon>Vertebrata</taxon>
        <taxon>Euteleostomi</taxon>
        <taxon>Mammalia</taxon>
        <taxon>Eutheria</taxon>
        <taxon>Laurasiatheria</taxon>
        <taxon>Artiodactyla</taxon>
        <taxon>Ruminantia</taxon>
        <taxon>Pecora</taxon>
        <taxon>Cervidae</taxon>
        <taxon>Odocoileinae</taxon>
        <taxon>Rangifer</taxon>
    </lineage>
</organism>